<keyword evidence="7" id="KW-0131">Cell cycle</keyword>
<keyword evidence="5 6" id="KW-0472">Membrane</keyword>
<name>A0A0M2SQE1_9STAP</name>
<dbReference type="GO" id="GO:0008360">
    <property type="term" value="P:regulation of cell shape"/>
    <property type="evidence" value="ECO:0007669"/>
    <property type="project" value="UniProtKB-KW"/>
</dbReference>
<dbReference type="GO" id="GO:0032153">
    <property type="term" value="C:cell division site"/>
    <property type="evidence" value="ECO:0007669"/>
    <property type="project" value="TreeGrafter"/>
</dbReference>
<dbReference type="EMBL" id="LAYZ01000002">
    <property type="protein sequence ID" value="KKK35187.1"/>
    <property type="molecule type" value="Genomic_DNA"/>
</dbReference>
<dbReference type="GO" id="GO:0051301">
    <property type="term" value="P:cell division"/>
    <property type="evidence" value="ECO:0007669"/>
    <property type="project" value="UniProtKB-KW"/>
</dbReference>
<dbReference type="GO" id="GO:0005886">
    <property type="term" value="C:plasma membrane"/>
    <property type="evidence" value="ECO:0007669"/>
    <property type="project" value="TreeGrafter"/>
</dbReference>
<proteinExistence type="predicted"/>
<organism evidence="7 8">
    <name type="scientific">Salinicoccus sediminis</name>
    <dbReference type="NCBI Taxonomy" id="1432562"/>
    <lineage>
        <taxon>Bacteria</taxon>
        <taxon>Bacillati</taxon>
        <taxon>Bacillota</taxon>
        <taxon>Bacilli</taxon>
        <taxon>Bacillales</taxon>
        <taxon>Staphylococcaceae</taxon>
        <taxon>Salinicoccus</taxon>
    </lineage>
</organism>
<feature type="transmembrane region" description="Helical" evidence="6">
    <location>
        <begin position="162"/>
        <end position="180"/>
    </location>
</feature>
<feature type="transmembrane region" description="Helical" evidence="6">
    <location>
        <begin position="211"/>
        <end position="227"/>
    </location>
</feature>
<feature type="transmembrane region" description="Helical" evidence="6">
    <location>
        <begin position="20"/>
        <end position="41"/>
    </location>
</feature>
<dbReference type="PANTHER" id="PTHR30474:SF1">
    <property type="entry name" value="PEPTIDOGLYCAN GLYCOSYLTRANSFERASE MRDB"/>
    <property type="match status" value="1"/>
</dbReference>
<comment type="subcellular location">
    <subcellularLocation>
        <location evidence="1">Membrane</location>
        <topology evidence="1">Multi-pass membrane protein</topology>
    </subcellularLocation>
</comment>
<keyword evidence="2 6" id="KW-0812">Transmembrane</keyword>
<feature type="transmembrane region" description="Helical" evidence="6">
    <location>
        <begin position="369"/>
        <end position="392"/>
    </location>
</feature>
<evidence type="ECO:0000256" key="3">
    <source>
        <dbReference type="ARBA" id="ARBA00022960"/>
    </source>
</evidence>
<reference evidence="7 8" key="1">
    <citation type="submission" date="2015-04" db="EMBL/GenBank/DDBJ databases">
        <title>Taxonomic description and genome sequence of Salinicoccus sediminis sp. nov., a novel hyper halotolerant bacterium isolated from marine sediment.</title>
        <authorList>
            <person name="Mathan Kumar R."/>
            <person name="Kaur G."/>
            <person name="Kumar N."/>
            <person name="Kumar A."/>
            <person name="Singh N.K."/>
            <person name="Kaur N."/>
            <person name="Mayilraj S."/>
        </authorList>
    </citation>
    <scope>NUCLEOTIDE SEQUENCE [LARGE SCALE GENOMIC DNA]</scope>
    <source>
        <strain evidence="7 8">SV-16</strain>
    </source>
</reference>
<protein>
    <submittedName>
        <fullName evidence="7">Cell division protein FtsW</fullName>
    </submittedName>
</protein>
<evidence type="ECO:0000313" key="7">
    <source>
        <dbReference type="EMBL" id="KKK35187.1"/>
    </source>
</evidence>
<keyword evidence="8" id="KW-1185">Reference proteome</keyword>
<gene>
    <name evidence="7" type="ORF">WN59_06075</name>
</gene>
<dbReference type="PATRIC" id="fig|1432562.3.peg.1212"/>
<dbReference type="OrthoDB" id="9768187at2"/>
<dbReference type="GO" id="GO:0015648">
    <property type="term" value="F:lipid-linked peptidoglycan transporter activity"/>
    <property type="evidence" value="ECO:0007669"/>
    <property type="project" value="TreeGrafter"/>
</dbReference>
<feature type="transmembrane region" description="Helical" evidence="6">
    <location>
        <begin position="186"/>
        <end position="206"/>
    </location>
</feature>
<feature type="transmembrane region" description="Helical" evidence="6">
    <location>
        <begin position="335"/>
        <end position="357"/>
    </location>
</feature>
<feature type="transmembrane region" description="Helical" evidence="6">
    <location>
        <begin position="61"/>
        <end position="79"/>
    </location>
</feature>
<evidence type="ECO:0000256" key="1">
    <source>
        <dbReference type="ARBA" id="ARBA00004141"/>
    </source>
</evidence>
<dbReference type="Pfam" id="PF01098">
    <property type="entry name" value="FTSW_RODA_SPOVE"/>
    <property type="match status" value="1"/>
</dbReference>
<feature type="transmembrane region" description="Helical" evidence="6">
    <location>
        <begin position="118"/>
        <end position="142"/>
    </location>
</feature>
<evidence type="ECO:0000256" key="4">
    <source>
        <dbReference type="ARBA" id="ARBA00022989"/>
    </source>
</evidence>
<dbReference type="Proteomes" id="UP000034287">
    <property type="component" value="Unassembled WGS sequence"/>
</dbReference>
<dbReference type="PANTHER" id="PTHR30474">
    <property type="entry name" value="CELL CYCLE PROTEIN"/>
    <property type="match status" value="1"/>
</dbReference>
<dbReference type="STRING" id="1432562.WN59_06075"/>
<comment type="caution">
    <text evidence="7">The sequence shown here is derived from an EMBL/GenBank/DDBJ whole genome shotgun (WGS) entry which is preliminary data.</text>
</comment>
<accession>A0A0M2SQE1</accession>
<feature type="transmembrane region" description="Helical" evidence="6">
    <location>
        <begin position="303"/>
        <end position="323"/>
    </location>
</feature>
<keyword evidence="7" id="KW-0132">Cell division</keyword>
<sequence>MGKVKFLDNKQGYKRQNTNILARVDWLLLLLVTILGVVSIIMIRSAMTSGQYGTDFSVRQIIFYVSGFFMVFVLTFIPVKWMKQYVWIIYGVGVLSLMVLFFAPVSPVTPIINGAKSWYQFGFFSIQPSELVKIIYILTLAYVVSQHNRYKLTNDLTDDVKLLSKMFIVSILPMVFILVQNDLGTTLVMLAILLGMIVVSGISWWLILPTLAVAATIGGALILGILYRPDYLERYLGIHPYQFERIYSWLQPEDYVTEGGFQLSNSLKAIGSGEITGKGFSDGIIYIPENHTDFIFTIIGEEFGFLGSTAVIVLLFMLMLHLFRIAVTVNDSFSSYFIIGYLSLLMFHVFQNIGMTIQLLPITGIPLPFLSYGGSGLWANMIAIGIIMSIYFHEYRRESIN</sequence>
<dbReference type="RefSeq" id="WP_046514228.1">
    <property type="nucleotide sequence ID" value="NZ_LAYZ01000002.1"/>
</dbReference>
<evidence type="ECO:0000256" key="6">
    <source>
        <dbReference type="SAM" id="Phobius"/>
    </source>
</evidence>
<keyword evidence="3" id="KW-0133">Cell shape</keyword>
<dbReference type="InterPro" id="IPR001182">
    <property type="entry name" value="FtsW/RodA"/>
</dbReference>
<evidence type="ECO:0000256" key="2">
    <source>
        <dbReference type="ARBA" id="ARBA00022692"/>
    </source>
</evidence>
<evidence type="ECO:0000313" key="8">
    <source>
        <dbReference type="Proteomes" id="UP000034287"/>
    </source>
</evidence>
<keyword evidence="4 6" id="KW-1133">Transmembrane helix</keyword>
<feature type="transmembrane region" description="Helical" evidence="6">
    <location>
        <begin position="86"/>
        <end position="106"/>
    </location>
</feature>
<evidence type="ECO:0000256" key="5">
    <source>
        <dbReference type="ARBA" id="ARBA00023136"/>
    </source>
</evidence>
<dbReference type="AlphaFoldDB" id="A0A0M2SQE1"/>